<reference evidence="3" key="1">
    <citation type="submission" date="2016-12" db="EMBL/GenBank/DDBJ databases">
        <authorList>
            <person name="Varghese N."/>
            <person name="Submissions S."/>
        </authorList>
    </citation>
    <scope>NUCLEOTIDE SEQUENCE [LARGE SCALE GENOMIC DNA]</scope>
    <source>
        <strain evidence="3">DSM 18830</strain>
    </source>
</reference>
<evidence type="ECO:0000256" key="1">
    <source>
        <dbReference type="SAM" id="Phobius"/>
    </source>
</evidence>
<dbReference type="EMBL" id="FRYK01000001">
    <property type="protein sequence ID" value="SHO72787.1"/>
    <property type="molecule type" value="Genomic_DNA"/>
</dbReference>
<keyword evidence="1" id="KW-0472">Membrane</keyword>
<sequence>MKTLVQKKNFDTRELRISEAKLFCKVSKFGNTNEIDMAFENIDGEKVSFKSSNNVLLLVAIGLVVLSFINLFLTFGNWISIVGFLIAVVLAVIYWLSIGNFWQVKLMDGNSILVVKDVPDAKTVDHFIDEIIKARNVYLRENFAAIDENLDYESQLNNFKWLKAIKAITKEEFETKHAELKKIYFHSDLNIGFTK</sequence>
<dbReference type="AlphaFoldDB" id="A0A1M7ZVZ3"/>
<dbReference type="OrthoDB" id="1252436at2"/>
<feature type="transmembrane region" description="Helical" evidence="1">
    <location>
        <begin position="55"/>
        <end position="72"/>
    </location>
</feature>
<evidence type="ECO:0000313" key="3">
    <source>
        <dbReference type="Proteomes" id="UP000184611"/>
    </source>
</evidence>
<name>A0A1M7ZVZ3_9FLAO</name>
<dbReference type="Proteomes" id="UP000184611">
    <property type="component" value="Unassembled WGS sequence"/>
</dbReference>
<dbReference type="RefSeq" id="WP_073582189.1">
    <property type="nucleotide sequence ID" value="NZ_CBCSEA010000002.1"/>
</dbReference>
<proteinExistence type="predicted"/>
<organism evidence="2 3">
    <name type="scientific">Flavobacterium cucumis</name>
    <dbReference type="NCBI Taxonomy" id="416016"/>
    <lineage>
        <taxon>Bacteria</taxon>
        <taxon>Pseudomonadati</taxon>
        <taxon>Bacteroidota</taxon>
        <taxon>Flavobacteriia</taxon>
        <taxon>Flavobacteriales</taxon>
        <taxon>Flavobacteriaceae</taxon>
        <taxon>Flavobacterium</taxon>
    </lineage>
</organism>
<dbReference type="STRING" id="416016.SAMN05443547_1127"/>
<feature type="transmembrane region" description="Helical" evidence="1">
    <location>
        <begin position="78"/>
        <end position="97"/>
    </location>
</feature>
<protein>
    <submittedName>
        <fullName evidence="2">Uncharacterized protein</fullName>
    </submittedName>
</protein>
<evidence type="ECO:0000313" key="2">
    <source>
        <dbReference type="EMBL" id="SHO72787.1"/>
    </source>
</evidence>
<accession>A0A1M7ZVZ3</accession>
<gene>
    <name evidence="2" type="ORF">SAMN05443547_1127</name>
</gene>
<keyword evidence="1" id="KW-0812">Transmembrane</keyword>
<keyword evidence="1" id="KW-1133">Transmembrane helix</keyword>
<keyword evidence="3" id="KW-1185">Reference proteome</keyword>